<sequence length="397" mass="45729">EGILSADPEENPDYWNANTVMIPYCSSDSWSGAKPAAEKDHRGDALMKITLARQSPVVLIREDAQMTTVINRLMAPVMLSLDSVRACWRAQAEDADPGEDDAHLCSPVKSVKLRISYWSGQVPERCQEEYPTEHWRCYFGYRAYNTMRAPLFVFQWLYDEAQMTVDNVGPPVTKDQWDYIHGMGNELKATFQNVSAMFAASCLSHIVLTKKECKYRYTRWTNDRTTTNTTATQRNSTCSAFPEVMLSDQAESAAAASASASEPTRQRSRLSKQQRRQERLSRRQRTRNRKSKARNRQQTKRAATFEDDEDFDHRWRLHNSRCRHRLIDRCAWPQCNQACPKLRNPFTGEEMDFIDLLKSFGLDMTSVANALGMDVALLNSMDHDQLLQLLAEYTRRR</sequence>
<feature type="non-terminal residue" evidence="4">
    <location>
        <position position="1"/>
    </location>
</feature>
<comment type="similarity">
    <text evidence="1">Belongs to the pectinacetylesterase family. Notum subfamily.</text>
</comment>
<dbReference type="Proteomes" id="UP000695022">
    <property type="component" value="Unplaced"/>
</dbReference>
<proteinExistence type="inferred from homology"/>
<feature type="region of interest" description="Disordered" evidence="2">
    <location>
        <begin position="251"/>
        <end position="305"/>
    </location>
</feature>
<protein>
    <submittedName>
        <fullName evidence="4">Palmitoleoyl-protein carboxylesterase NOTUM-like</fullName>
    </submittedName>
</protein>
<evidence type="ECO:0000313" key="4">
    <source>
        <dbReference type="RefSeq" id="XP_014677628.1"/>
    </source>
</evidence>
<gene>
    <name evidence="4" type="primary">LOC106817474</name>
</gene>
<reference evidence="4" key="1">
    <citation type="submission" date="2025-08" db="UniProtKB">
        <authorList>
            <consortium name="RefSeq"/>
        </authorList>
    </citation>
    <scope>IDENTIFICATION</scope>
</reference>
<evidence type="ECO:0000256" key="1">
    <source>
        <dbReference type="ARBA" id="ARBA00010213"/>
    </source>
</evidence>
<dbReference type="Pfam" id="PF03283">
    <property type="entry name" value="PAE"/>
    <property type="match status" value="2"/>
</dbReference>
<evidence type="ECO:0000313" key="3">
    <source>
        <dbReference type="Proteomes" id="UP000695022"/>
    </source>
</evidence>
<accession>A0ABM1EZK7</accession>
<feature type="compositionally biased region" description="Low complexity" evidence="2">
    <location>
        <begin position="251"/>
        <end position="262"/>
    </location>
</feature>
<organism evidence="3 4">
    <name type="scientific">Priapulus caudatus</name>
    <name type="common">Priapulid worm</name>
    <dbReference type="NCBI Taxonomy" id="37621"/>
    <lineage>
        <taxon>Eukaryota</taxon>
        <taxon>Metazoa</taxon>
        <taxon>Ecdysozoa</taxon>
        <taxon>Scalidophora</taxon>
        <taxon>Priapulida</taxon>
        <taxon>Priapulimorpha</taxon>
        <taxon>Priapulimorphida</taxon>
        <taxon>Priapulidae</taxon>
        <taxon>Priapulus</taxon>
    </lineage>
</organism>
<dbReference type="PANTHER" id="PTHR21562:SF122">
    <property type="entry name" value="PALMITOLEOYL-PROTEIN CARBOXYLESTERASE NOTUM"/>
    <property type="match status" value="1"/>
</dbReference>
<keyword evidence="3" id="KW-1185">Reference proteome</keyword>
<name>A0ABM1EZK7_PRICU</name>
<dbReference type="RefSeq" id="XP_014677628.1">
    <property type="nucleotide sequence ID" value="XM_014822142.1"/>
</dbReference>
<evidence type="ECO:0000256" key="2">
    <source>
        <dbReference type="SAM" id="MobiDB-lite"/>
    </source>
</evidence>
<dbReference type="InterPro" id="IPR004963">
    <property type="entry name" value="PAE/NOTUM"/>
</dbReference>
<dbReference type="GeneID" id="106817474"/>
<feature type="compositionally biased region" description="Basic residues" evidence="2">
    <location>
        <begin position="282"/>
        <end position="299"/>
    </location>
</feature>
<dbReference type="PANTHER" id="PTHR21562">
    <property type="entry name" value="NOTUM-RELATED"/>
    <property type="match status" value="1"/>
</dbReference>